<evidence type="ECO:0000256" key="1">
    <source>
        <dbReference type="SAM" id="Phobius"/>
    </source>
</evidence>
<keyword evidence="1" id="KW-0812">Transmembrane</keyword>
<feature type="transmembrane region" description="Helical" evidence="1">
    <location>
        <begin position="25"/>
        <end position="46"/>
    </location>
</feature>
<evidence type="ECO:0000313" key="3">
    <source>
        <dbReference type="Proteomes" id="UP001061070"/>
    </source>
</evidence>
<feature type="transmembrane region" description="Helical" evidence="1">
    <location>
        <begin position="279"/>
        <end position="297"/>
    </location>
</feature>
<organism evidence="2 3">
    <name type="scientific">Gluconobacter frateurii NRIC 0228</name>
    <dbReference type="NCBI Taxonomy" id="1307946"/>
    <lineage>
        <taxon>Bacteria</taxon>
        <taxon>Pseudomonadati</taxon>
        <taxon>Pseudomonadota</taxon>
        <taxon>Alphaproteobacteria</taxon>
        <taxon>Acetobacterales</taxon>
        <taxon>Acetobacteraceae</taxon>
        <taxon>Gluconobacter</taxon>
    </lineage>
</organism>
<proteinExistence type="predicted"/>
<gene>
    <name evidence="2" type="ORF">AA0228_0259</name>
</gene>
<keyword evidence="3" id="KW-1185">Reference proteome</keyword>
<sequence length="304" mass="33928">MSEKLGWSLRQYVWSVKRELWGNRFLIFGPLVFVCLPLFLFCLQIYGSHLKVLNGTEEEIPPNFLLRIIAELIFGVANVSALVVGCIYSLGTFYNERKDLTVLFWKSLPVSDRLSVVAKASVVLLIGPVLSLFLSVGAMIILGPIIAQAYGISVMDLARQASWGHLTGDGVVYIVLNTLWWFPVYALLFVVSASVRTVPVVWVFGSFAGLYIVEVIGLRRNHITSLVWDRFFNFPGTGFRDAQMKIVATQMDGFNVEHTPTDKLISGHLDFSALFASPALWWGVVLGVGCLALTVWLRRRGEPI</sequence>
<dbReference type="Proteomes" id="UP001061070">
    <property type="component" value="Unassembled WGS sequence"/>
</dbReference>
<dbReference type="EMBL" id="BAQW01000001">
    <property type="protein sequence ID" value="GBR08169.1"/>
    <property type="molecule type" value="Genomic_DNA"/>
</dbReference>
<comment type="caution">
    <text evidence="2">The sequence shown here is derived from an EMBL/GenBank/DDBJ whole genome shotgun (WGS) entry which is preliminary data.</text>
</comment>
<name>A0ABQ0Q7R3_9PROT</name>
<feature type="transmembrane region" description="Helical" evidence="1">
    <location>
        <begin position="122"/>
        <end position="150"/>
    </location>
</feature>
<accession>A0ABQ0Q7R3</accession>
<keyword evidence="1" id="KW-0472">Membrane</keyword>
<evidence type="ECO:0000313" key="2">
    <source>
        <dbReference type="EMBL" id="GBR08169.1"/>
    </source>
</evidence>
<dbReference type="RefSeq" id="WP_099180971.1">
    <property type="nucleotide sequence ID" value="NZ_BAQW01000001.1"/>
</dbReference>
<feature type="transmembrane region" description="Helical" evidence="1">
    <location>
        <begin position="66"/>
        <end position="90"/>
    </location>
</feature>
<keyword evidence="1" id="KW-1133">Transmembrane helix</keyword>
<feature type="transmembrane region" description="Helical" evidence="1">
    <location>
        <begin position="198"/>
        <end position="218"/>
    </location>
</feature>
<protein>
    <submittedName>
        <fullName evidence="2">ABC transporter permease</fullName>
    </submittedName>
</protein>
<feature type="transmembrane region" description="Helical" evidence="1">
    <location>
        <begin position="170"/>
        <end position="191"/>
    </location>
</feature>
<reference evidence="2" key="1">
    <citation type="submission" date="2013-04" db="EMBL/GenBank/DDBJ databases">
        <title>The genome sequencing project of 58 acetic acid bacteria.</title>
        <authorList>
            <person name="Okamoto-Kainuma A."/>
            <person name="Ishikawa M."/>
            <person name="Umino S."/>
            <person name="Koizumi Y."/>
            <person name="Shiwa Y."/>
            <person name="Yoshikawa H."/>
            <person name="Matsutani M."/>
            <person name="Matsushita K."/>
        </authorList>
    </citation>
    <scope>NUCLEOTIDE SEQUENCE</scope>
    <source>
        <strain evidence="2">NRIC 0228</strain>
    </source>
</reference>